<gene>
    <name evidence="9" type="primary">RSM25</name>
    <name evidence="9" type="ORF">H4R26_004717</name>
</gene>
<evidence type="ECO:0000256" key="8">
    <source>
        <dbReference type="SAM" id="MobiDB-lite"/>
    </source>
</evidence>
<evidence type="ECO:0000256" key="6">
    <source>
        <dbReference type="ARBA" id="ARBA00035137"/>
    </source>
</evidence>
<feature type="compositionally biased region" description="Basic residues" evidence="8">
    <location>
        <begin position="89"/>
        <end position="102"/>
    </location>
</feature>
<keyword evidence="3" id="KW-0689">Ribosomal protein</keyword>
<dbReference type="GO" id="GO:0003735">
    <property type="term" value="F:structural constituent of ribosome"/>
    <property type="evidence" value="ECO:0007669"/>
    <property type="project" value="InterPro"/>
</dbReference>
<accession>A0A9W8BFP7</accession>
<evidence type="ECO:0000256" key="7">
    <source>
        <dbReference type="ARBA" id="ARBA00035421"/>
    </source>
</evidence>
<dbReference type="GO" id="GO:0005763">
    <property type="term" value="C:mitochondrial small ribosomal subunit"/>
    <property type="evidence" value="ECO:0007669"/>
    <property type="project" value="InterPro"/>
</dbReference>
<feature type="region of interest" description="Disordered" evidence="8">
    <location>
        <begin position="125"/>
        <end position="156"/>
    </location>
</feature>
<feature type="compositionally biased region" description="Polar residues" evidence="8">
    <location>
        <begin position="135"/>
        <end position="156"/>
    </location>
</feature>
<dbReference type="PANTHER" id="PTHR37799:SF1">
    <property type="entry name" value="SMALL RIBOSOMAL SUBUNIT PROTEIN MS23"/>
    <property type="match status" value="1"/>
</dbReference>
<name>A0A9W8BFP7_9FUNG</name>
<dbReference type="Pfam" id="PF13741">
    <property type="entry name" value="MRP-S25"/>
    <property type="match status" value="1"/>
</dbReference>
<evidence type="ECO:0000256" key="1">
    <source>
        <dbReference type="ARBA" id="ARBA00004173"/>
    </source>
</evidence>
<keyword evidence="10" id="KW-1185">Reference proteome</keyword>
<dbReference type="InterPro" id="IPR016939">
    <property type="entry name" value="Ribosomal_mS23_fun"/>
</dbReference>
<sequence>MYKRPSGARGVRQAYEQLLGANLREDVPAWLRAMRRVPPADSLVRETSGFSTAGELKFEGRHKAAGGQGEADGSDLRIQRTVAAGCVSSRHKKSQLRARSTKPPRIEFPEDRLRRIFYKHHPFEKDRPRIVMEPTGQTQQDWSQISRGSGQVTGEK</sequence>
<dbReference type="OrthoDB" id="5542239at2759"/>
<evidence type="ECO:0000256" key="5">
    <source>
        <dbReference type="ARBA" id="ARBA00023274"/>
    </source>
</evidence>
<dbReference type="EMBL" id="JANBQF010000563">
    <property type="protein sequence ID" value="KAJ2000231.1"/>
    <property type="molecule type" value="Genomic_DNA"/>
</dbReference>
<organism evidence="9 10">
    <name type="scientific">Coemansia thaxteri</name>
    <dbReference type="NCBI Taxonomy" id="2663907"/>
    <lineage>
        <taxon>Eukaryota</taxon>
        <taxon>Fungi</taxon>
        <taxon>Fungi incertae sedis</taxon>
        <taxon>Zoopagomycota</taxon>
        <taxon>Kickxellomycotina</taxon>
        <taxon>Kickxellomycetes</taxon>
        <taxon>Kickxellales</taxon>
        <taxon>Kickxellaceae</taxon>
        <taxon>Coemansia</taxon>
    </lineage>
</organism>
<dbReference type="Proteomes" id="UP001150907">
    <property type="component" value="Unassembled WGS sequence"/>
</dbReference>
<comment type="caution">
    <text evidence="9">The sequence shown here is derived from an EMBL/GenBank/DDBJ whole genome shotgun (WGS) entry which is preliminary data.</text>
</comment>
<evidence type="ECO:0000313" key="10">
    <source>
        <dbReference type="Proteomes" id="UP001150907"/>
    </source>
</evidence>
<reference evidence="9" key="1">
    <citation type="submission" date="2022-07" db="EMBL/GenBank/DDBJ databases">
        <title>Phylogenomic reconstructions and comparative analyses of Kickxellomycotina fungi.</title>
        <authorList>
            <person name="Reynolds N.K."/>
            <person name="Stajich J.E."/>
            <person name="Barry K."/>
            <person name="Grigoriev I.V."/>
            <person name="Crous P."/>
            <person name="Smith M.E."/>
        </authorList>
    </citation>
    <scope>NUCLEOTIDE SEQUENCE</scope>
    <source>
        <strain evidence="9">IMI 214461</strain>
    </source>
</reference>
<feature type="region of interest" description="Disordered" evidence="8">
    <location>
        <begin position="86"/>
        <end position="106"/>
    </location>
</feature>
<keyword evidence="4" id="KW-0496">Mitochondrion</keyword>
<dbReference type="PANTHER" id="PTHR37799">
    <property type="entry name" value="37S RIBOSOMAL PROTEIN S25, MITOCHONDRIAL"/>
    <property type="match status" value="1"/>
</dbReference>
<evidence type="ECO:0000256" key="3">
    <source>
        <dbReference type="ARBA" id="ARBA00022980"/>
    </source>
</evidence>
<evidence type="ECO:0000256" key="4">
    <source>
        <dbReference type="ARBA" id="ARBA00023128"/>
    </source>
</evidence>
<keyword evidence="5" id="KW-0687">Ribonucleoprotein</keyword>
<comment type="subcellular location">
    <subcellularLocation>
        <location evidence="1">Mitochondrion</location>
    </subcellularLocation>
</comment>
<proteinExistence type="inferred from homology"/>
<evidence type="ECO:0000256" key="2">
    <source>
        <dbReference type="ARBA" id="ARBA00009864"/>
    </source>
</evidence>
<evidence type="ECO:0000313" key="9">
    <source>
        <dbReference type="EMBL" id="KAJ2000231.1"/>
    </source>
</evidence>
<dbReference type="AlphaFoldDB" id="A0A9W8BFP7"/>
<protein>
    <recommendedName>
        <fullName evidence="6">Small ribosomal subunit protein mS23</fullName>
    </recommendedName>
    <alternativeName>
        <fullName evidence="7">37S ribosomal protein S25, mitochondrial</fullName>
    </alternativeName>
</protein>
<comment type="similarity">
    <text evidence="2">Belongs to the mitochondrion-specific ribosomal protein mS23 family.</text>
</comment>